<evidence type="ECO:0008006" key="4">
    <source>
        <dbReference type="Google" id="ProtNLM"/>
    </source>
</evidence>
<dbReference type="AlphaFoldDB" id="A0A5A7NTH0"/>
<protein>
    <recommendedName>
        <fullName evidence="4">DUF3618 domain-containing protein</fullName>
    </recommendedName>
</protein>
<sequence length="191" mass="19958">MSQTPEEIRAEIERTRREVGGDVDALAQKVSPSAAVDRQKTRVRHGLHRLRENVMGAADDVGTSVGDAAHRAGDAAHRAGDAVMHTPEQTVRVTRGNPLAAGLVAFGVGAIVSSLLPPTEKEKEAAALLKEKVEPVAGEVRAAVSEVAHDLQEPAQEAAAAVKETATESFETVRGEAQSGAEAMKEGGTSQ</sequence>
<organism evidence="2 3">
    <name type="scientific">Zafaria cholistanensis</name>
    <dbReference type="NCBI Taxonomy" id="1682741"/>
    <lineage>
        <taxon>Bacteria</taxon>
        <taxon>Bacillati</taxon>
        <taxon>Actinomycetota</taxon>
        <taxon>Actinomycetes</taxon>
        <taxon>Micrococcales</taxon>
        <taxon>Micrococcaceae</taxon>
        <taxon>Zafaria</taxon>
    </lineage>
</organism>
<proteinExistence type="predicted"/>
<feature type="region of interest" description="Disordered" evidence="1">
    <location>
        <begin position="13"/>
        <end position="41"/>
    </location>
</feature>
<comment type="caution">
    <text evidence="2">The sequence shown here is derived from an EMBL/GenBank/DDBJ whole genome shotgun (WGS) entry which is preliminary data.</text>
</comment>
<gene>
    <name evidence="2" type="ORF">NCCP1664_16040</name>
</gene>
<evidence type="ECO:0000313" key="3">
    <source>
        <dbReference type="Proteomes" id="UP000325307"/>
    </source>
</evidence>
<name>A0A5A7NTH0_9MICC</name>
<dbReference type="Pfam" id="PF12277">
    <property type="entry name" value="DUF3618"/>
    <property type="match status" value="1"/>
</dbReference>
<dbReference type="Proteomes" id="UP000325307">
    <property type="component" value="Unassembled WGS sequence"/>
</dbReference>
<evidence type="ECO:0000256" key="1">
    <source>
        <dbReference type="SAM" id="MobiDB-lite"/>
    </source>
</evidence>
<accession>A0A5A7NTH0</accession>
<dbReference type="EMBL" id="BKDJ01000007">
    <property type="protein sequence ID" value="GER23108.1"/>
    <property type="molecule type" value="Genomic_DNA"/>
</dbReference>
<feature type="region of interest" description="Disordered" evidence="1">
    <location>
        <begin position="172"/>
        <end position="191"/>
    </location>
</feature>
<dbReference type="InterPro" id="IPR022062">
    <property type="entry name" value="DUF3618"/>
</dbReference>
<keyword evidence="3" id="KW-1185">Reference proteome</keyword>
<dbReference type="RefSeq" id="WP_149956721.1">
    <property type="nucleotide sequence ID" value="NZ_BKDJ01000007.1"/>
</dbReference>
<dbReference type="OrthoDB" id="3218417at2"/>
<evidence type="ECO:0000313" key="2">
    <source>
        <dbReference type="EMBL" id="GER23108.1"/>
    </source>
</evidence>
<reference evidence="2 3" key="1">
    <citation type="submission" date="2019-09" db="EMBL/GenBank/DDBJ databases">
        <title>Arthrobacter zafarii sp. nov., a moderately thermotolerant and halotolerant actinobacterium isolated from Cholistan desert soil of Pakistan.</title>
        <authorList>
            <person name="Amin A."/>
            <person name="Ahmed I."/>
            <person name="Khalid N."/>
            <person name="Schumann P."/>
            <person name="Busse H.J."/>
            <person name="Khan I.U."/>
            <person name="Li S."/>
            <person name="Li W.J."/>
        </authorList>
    </citation>
    <scope>NUCLEOTIDE SEQUENCE [LARGE SCALE GENOMIC DNA]</scope>
    <source>
        <strain evidence="2 3">NCCP-1664</strain>
    </source>
</reference>